<dbReference type="Gene3D" id="2.130.10.10">
    <property type="entry name" value="YVTN repeat-like/Quinoprotein amine dehydrogenase"/>
    <property type="match status" value="1"/>
</dbReference>
<feature type="region of interest" description="Disordered" evidence="4">
    <location>
        <begin position="286"/>
        <end position="323"/>
    </location>
</feature>
<dbReference type="STRING" id="224129.A0A1W4WTP0"/>
<gene>
    <name evidence="6" type="primary">LOC108735759</name>
</gene>
<dbReference type="GeneID" id="108735759"/>
<dbReference type="AlphaFoldDB" id="A0A1W4WTP0"/>
<dbReference type="InterPro" id="IPR036322">
    <property type="entry name" value="WD40_repeat_dom_sf"/>
</dbReference>
<dbReference type="PANTHER" id="PTHR44499">
    <property type="entry name" value="JOUBERIN"/>
    <property type="match status" value="1"/>
</dbReference>
<organism evidence="5 6">
    <name type="scientific">Agrilus planipennis</name>
    <name type="common">Emerald ash borer</name>
    <name type="synonym">Agrilus marcopoli</name>
    <dbReference type="NCBI Taxonomy" id="224129"/>
    <lineage>
        <taxon>Eukaryota</taxon>
        <taxon>Metazoa</taxon>
        <taxon>Ecdysozoa</taxon>
        <taxon>Arthropoda</taxon>
        <taxon>Hexapoda</taxon>
        <taxon>Insecta</taxon>
        <taxon>Pterygota</taxon>
        <taxon>Neoptera</taxon>
        <taxon>Endopterygota</taxon>
        <taxon>Coleoptera</taxon>
        <taxon>Polyphaga</taxon>
        <taxon>Elateriformia</taxon>
        <taxon>Buprestoidea</taxon>
        <taxon>Buprestidae</taxon>
        <taxon>Agrilinae</taxon>
        <taxon>Agrilus</taxon>
    </lineage>
</organism>
<evidence type="ECO:0000256" key="2">
    <source>
        <dbReference type="ARBA" id="ARBA00022737"/>
    </source>
</evidence>
<dbReference type="KEGG" id="apln:108735759"/>
<keyword evidence="5" id="KW-1185">Reference proteome</keyword>
<evidence type="ECO:0000313" key="5">
    <source>
        <dbReference type="Proteomes" id="UP000192223"/>
    </source>
</evidence>
<dbReference type="PROSITE" id="PS50294">
    <property type="entry name" value="WD_REPEATS_REGION"/>
    <property type="match status" value="1"/>
</dbReference>
<evidence type="ECO:0000256" key="1">
    <source>
        <dbReference type="ARBA" id="ARBA00022574"/>
    </source>
</evidence>
<dbReference type="InterPro" id="IPR001680">
    <property type="entry name" value="WD40_rpt"/>
</dbReference>
<dbReference type="Proteomes" id="UP000192223">
    <property type="component" value="Unplaced"/>
</dbReference>
<dbReference type="InterPro" id="IPR015943">
    <property type="entry name" value="WD40/YVTN_repeat-like_dom_sf"/>
</dbReference>
<name>A0A1W4WTP0_AGRPL</name>
<feature type="repeat" description="WD" evidence="3">
    <location>
        <begin position="616"/>
        <end position="657"/>
    </location>
</feature>
<evidence type="ECO:0000256" key="3">
    <source>
        <dbReference type="PROSITE-ProRule" id="PRU00221"/>
    </source>
</evidence>
<dbReference type="GO" id="GO:0044458">
    <property type="term" value="P:motile cilium assembly"/>
    <property type="evidence" value="ECO:0007669"/>
    <property type="project" value="TreeGrafter"/>
</dbReference>
<feature type="compositionally biased region" description="Basic and acidic residues" evidence="4">
    <location>
        <begin position="291"/>
        <end position="321"/>
    </location>
</feature>
<keyword evidence="2" id="KW-0677">Repeat</keyword>
<dbReference type="SUPFAM" id="SSF50978">
    <property type="entry name" value="WD40 repeat-like"/>
    <property type="match status" value="1"/>
</dbReference>
<dbReference type="PROSITE" id="PS50082">
    <property type="entry name" value="WD_REPEATS_2"/>
    <property type="match status" value="1"/>
</dbReference>
<proteinExistence type="predicted"/>
<reference evidence="6" key="1">
    <citation type="submission" date="2025-08" db="UniProtKB">
        <authorList>
            <consortium name="RefSeq"/>
        </authorList>
    </citation>
    <scope>IDENTIFICATION</scope>
    <source>
        <tissue evidence="6">Entire body</tissue>
    </source>
</reference>
<dbReference type="PANTHER" id="PTHR44499:SF1">
    <property type="entry name" value="JOUBERIN"/>
    <property type="match status" value="1"/>
</dbReference>
<dbReference type="SMART" id="SM00320">
    <property type="entry name" value="WD40"/>
    <property type="match status" value="5"/>
</dbReference>
<keyword evidence="1 3" id="KW-0853">WD repeat</keyword>
<dbReference type="Pfam" id="PF00400">
    <property type="entry name" value="WD40"/>
    <property type="match status" value="3"/>
</dbReference>
<feature type="compositionally biased region" description="Basic residues" evidence="4">
    <location>
        <begin position="178"/>
        <end position="188"/>
    </location>
</feature>
<dbReference type="PROSITE" id="PS00678">
    <property type="entry name" value="WD_REPEATS_1"/>
    <property type="match status" value="1"/>
</dbReference>
<dbReference type="OrthoDB" id="2096344at2759"/>
<dbReference type="RefSeq" id="XP_018323400.1">
    <property type="nucleotide sequence ID" value="XM_018467898.2"/>
</dbReference>
<dbReference type="InterPro" id="IPR052803">
    <property type="entry name" value="Cilium-Associated_Jouberin"/>
</dbReference>
<protein>
    <submittedName>
        <fullName evidence="6">Jouberin-like isoform X1</fullName>
    </submittedName>
</protein>
<dbReference type="GO" id="GO:0036064">
    <property type="term" value="C:ciliary basal body"/>
    <property type="evidence" value="ECO:0007669"/>
    <property type="project" value="TreeGrafter"/>
</dbReference>
<dbReference type="InterPro" id="IPR019775">
    <property type="entry name" value="WD40_repeat_CS"/>
</dbReference>
<sequence>MTDIPRSLRNETKCKFETLLKTALNSRSNLSPKSTRTFLTVSENESLSSFNNDVEKEYGTTQVEADIHFRKEGEENFILNKFLRENDDNITFFAENKTTSPIIPTPKPRKKWIKPCSTDSPKFQATANAPLEYFTTSERQGSSLSSVQTYIISNNHEEQVTNGRSGSISSEVIIRSSSKSKSKSSSLHKHSDSSPTNKKPFDDKSIELCTTIGNSYSKVYDMEIKPVENHMLTDNDEFKKSKHQKSSLPRNHGVTVSKNLYLYEADKKNFTNTNVSLESSRNSYCSTSLSEKSDGGNEKKKCDNNENVSLEEKVSETHKENFQSTDKLSKTASIIEIVIHKVDKLKLESFAIRPAVKVHIVNENTGEYLRMSDINKPVVSSKNNIIYIEPIMTRSLPIDLKISQLRFPTWEESITVNEDFQYFLSDDNNVIIFFELLSFISLPKNYKGFSQDWYNIAWAFLKPKGKLGTLNVGKMVRLQLYFPGNIFSTSLPKCHIFEWWSSKVSKKYPSTLYVTIKEMKLPRMVIEKFKSKNMLPMDSNIITNNNQRLLINGYKGAKRYCNFPNKLLTKFYSYQLGCLAIKFSNSGHYLACGMSQETTYFIAVFSTESFEQVFKFSGHEGLIYDIYWSKNDEFIISASSDCTVCVWNFEIRKIIQILPHMSFVYCCAMITDKFIITGGYDKILRIWKKCGHDEFKLCQEIENHEGFITSVCVTADSESIYSCDSNGKVVEWTLRNEHHWNVNREIILAEIRGTIINQILLNDKETKLLIHARDSVLRLVDLKSLCILQRFTQALNNTVQTFCTFCNCSRYVFCSSENGFIHVWNVNNGHSVAKYMPYYSVGLYKDVEVHNVQFNPRKTQIAVASYNNEVPILLCGFDEQYKSFDLGLKYMPK</sequence>
<feature type="region of interest" description="Disordered" evidence="4">
    <location>
        <begin position="174"/>
        <end position="203"/>
    </location>
</feature>
<dbReference type="InParanoid" id="A0A1W4WTP0"/>
<accession>A0A1W4WTP0</accession>
<evidence type="ECO:0000313" key="6">
    <source>
        <dbReference type="RefSeq" id="XP_018323400.1"/>
    </source>
</evidence>
<evidence type="ECO:0000256" key="4">
    <source>
        <dbReference type="SAM" id="MobiDB-lite"/>
    </source>
</evidence>